<sequence length="282" mass="33653">MERNKYNALLLMIKFCMFEDDCFPILKNYFGEDIYNTAIDNYKSNHKRYVHRYVAISHIYHSLINCSSLFDVNTQLYLSRKITVRKEKSKQLTIAMYESFVQQLFIQYAKLSEVLNDISDNDSISHQNKYYDLITKNGLDESYAPLLDLLKKINNSSVKTLRDKIFAHPFKETKKIIALSPHIAVEEVYKTLRELCDEEKKDKYDKEERKVLFFTNNYLIKGENSKKHLYIIYNFMKNIRKKTFFDIDPYIYLKREDSIDMINMCIKMSSTSIIKENMLDIK</sequence>
<organism evidence="1 2">
    <name type="scientific">Moellerella wisconsensis</name>
    <dbReference type="NCBI Taxonomy" id="158849"/>
    <lineage>
        <taxon>Bacteria</taxon>
        <taxon>Pseudomonadati</taxon>
        <taxon>Pseudomonadota</taxon>
        <taxon>Gammaproteobacteria</taxon>
        <taxon>Enterobacterales</taxon>
        <taxon>Morganellaceae</taxon>
        <taxon>Moellerella</taxon>
    </lineage>
</organism>
<protein>
    <submittedName>
        <fullName evidence="1">Uncharacterized protein</fullName>
    </submittedName>
</protein>
<gene>
    <name evidence="1" type="ORF">MNY70_03065</name>
</gene>
<dbReference type="EMBL" id="CP093255">
    <property type="protein sequence ID" value="UNH39472.1"/>
    <property type="molecule type" value="Genomic_DNA"/>
</dbReference>
<accession>A0ACD3Y8I9</accession>
<proteinExistence type="predicted"/>
<keyword evidence="2" id="KW-1185">Reference proteome</keyword>
<evidence type="ECO:0000313" key="1">
    <source>
        <dbReference type="EMBL" id="UNH39472.1"/>
    </source>
</evidence>
<reference evidence="1" key="1">
    <citation type="submission" date="2022-03" db="EMBL/GenBank/DDBJ databases">
        <title>ESBL-producing Moellerella wisconsensis and Escherichia marmotae isolated from wild game meat.</title>
        <authorList>
            <person name="Biggel M."/>
        </authorList>
    </citation>
    <scope>NUCLEOTIDE SEQUENCE</scope>
    <source>
        <strain evidence="1">W1</strain>
    </source>
</reference>
<name>A0ACD3Y8I9_9GAMM</name>
<evidence type="ECO:0000313" key="2">
    <source>
        <dbReference type="Proteomes" id="UP000829420"/>
    </source>
</evidence>
<dbReference type="Proteomes" id="UP000829420">
    <property type="component" value="Chromosome"/>
</dbReference>